<dbReference type="STRING" id="1123237.Salmuc_04695"/>
<evidence type="ECO:0000313" key="6">
    <source>
        <dbReference type="Proteomes" id="UP000015347"/>
    </source>
</evidence>
<dbReference type="eggNOG" id="COG1802">
    <property type="taxonomic scope" value="Bacteria"/>
</dbReference>
<evidence type="ECO:0000313" key="5">
    <source>
        <dbReference type="EMBL" id="EPX76809.1"/>
    </source>
</evidence>
<dbReference type="InterPro" id="IPR011711">
    <property type="entry name" value="GntR_C"/>
</dbReference>
<keyword evidence="6" id="KW-1185">Reference proteome</keyword>
<dbReference type="EMBL" id="APVH01000043">
    <property type="protein sequence ID" value="EPX76809.1"/>
    <property type="molecule type" value="Genomic_DNA"/>
</dbReference>
<evidence type="ECO:0000256" key="1">
    <source>
        <dbReference type="ARBA" id="ARBA00023015"/>
    </source>
</evidence>
<dbReference type="Proteomes" id="UP000015347">
    <property type="component" value="Unassembled WGS sequence"/>
</dbReference>
<keyword evidence="1" id="KW-0805">Transcription regulation</keyword>
<reference evidence="6" key="1">
    <citation type="journal article" date="2014" name="Stand. Genomic Sci.">
        <title>Genome sequence of the exopolysaccharide-producing Salipiger mucosus type strain (DSM 16094(T)), a moderately halophilic member of the Roseobacter clade.</title>
        <authorList>
            <person name="Riedel T."/>
            <person name="Spring S."/>
            <person name="Fiebig A."/>
            <person name="Petersen J."/>
            <person name="Kyrpides N.C."/>
            <person name="Goker M."/>
            <person name="Klenk H.P."/>
        </authorList>
    </citation>
    <scope>NUCLEOTIDE SEQUENCE [LARGE SCALE GENOMIC DNA]</scope>
    <source>
        <strain evidence="6">DSM 16094</strain>
    </source>
</reference>
<organism evidence="5 6">
    <name type="scientific">Salipiger mucosus DSM 16094</name>
    <dbReference type="NCBI Taxonomy" id="1123237"/>
    <lineage>
        <taxon>Bacteria</taxon>
        <taxon>Pseudomonadati</taxon>
        <taxon>Pseudomonadota</taxon>
        <taxon>Alphaproteobacteria</taxon>
        <taxon>Rhodobacterales</taxon>
        <taxon>Roseobacteraceae</taxon>
        <taxon>Salipiger</taxon>
    </lineage>
</organism>
<evidence type="ECO:0000256" key="3">
    <source>
        <dbReference type="ARBA" id="ARBA00023163"/>
    </source>
</evidence>
<keyword evidence="2" id="KW-0238">DNA-binding</keyword>
<feature type="domain" description="GntR C-terminal" evidence="4">
    <location>
        <begin position="3"/>
        <end position="79"/>
    </location>
</feature>
<dbReference type="GO" id="GO:0003677">
    <property type="term" value="F:DNA binding"/>
    <property type="evidence" value="ECO:0007669"/>
    <property type="project" value="UniProtKB-KW"/>
</dbReference>
<dbReference type="AlphaFoldDB" id="S9RS57"/>
<sequence>MKQFSEENTAFHRQIIFLSGNRQLVAIAPPLVDLALITRTYRKFSDERIRKSSSDHADLVQAFRRRDGMWAEAIMRSHILSSVELASKD</sequence>
<dbReference type="Pfam" id="PF07729">
    <property type="entry name" value="FCD"/>
    <property type="match status" value="1"/>
</dbReference>
<dbReference type="SUPFAM" id="SSF48008">
    <property type="entry name" value="GntR ligand-binding domain-like"/>
    <property type="match status" value="1"/>
</dbReference>
<name>S9RS57_9RHOB</name>
<dbReference type="HOGENOM" id="CLU_2452864_0_0_5"/>
<keyword evidence="3" id="KW-0804">Transcription</keyword>
<dbReference type="Gene3D" id="1.20.120.530">
    <property type="entry name" value="GntR ligand-binding domain-like"/>
    <property type="match status" value="1"/>
</dbReference>
<comment type="caution">
    <text evidence="5">The sequence shown here is derived from an EMBL/GenBank/DDBJ whole genome shotgun (WGS) entry which is preliminary data.</text>
</comment>
<accession>S9RS57</accession>
<evidence type="ECO:0000256" key="2">
    <source>
        <dbReference type="ARBA" id="ARBA00023125"/>
    </source>
</evidence>
<evidence type="ECO:0000259" key="4">
    <source>
        <dbReference type="Pfam" id="PF07729"/>
    </source>
</evidence>
<protein>
    <submittedName>
        <fullName evidence="5">Putative regulatory protein</fullName>
    </submittedName>
</protein>
<dbReference type="InterPro" id="IPR008920">
    <property type="entry name" value="TF_FadR/GntR_C"/>
</dbReference>
<proteinExistence type="predicted"/>
<gene>
    <name evidence="5" type="ORF">Salmuc_04695</name>
</gene>